<feature type="domain" description="N-acetyltransferase" evidence="4">
    <location>
        <begin position="8"/>
        <end position="167"/>
    </location>
</feature>
<evidence type="ECO:0000256" key="1">
    <source>
        <dbReference type="ARBA" id="ARBA00022679"/>
    </source>
</evidence>
<dbReference type="PROSITE" id="PS51186">
    <property type="entry name" value="GNAT"/>
    <property type="match status" value="1"/>
</dbReference>
<keyword evidence="2" id="KW-0012">Acyltransferase</keyword>
<dbReference type="GO" id="GO:0008999">
    <property type="term" value="F:protein-N-terminal-alanine acetyltransferase activity"/>
    <property type="evidence" value="ECO:0007669"/>
    <property type="project" value="TreeGrafter"/>
</dbReference>
<dbReference type="InterPro" id="IPR016181">
    <property type="entry name" value="Acyl_CoA_acyltransferase"/>
</dbReference>
<dbReference type="SUPFAM" id="SSF55729">
    <property type="entry name" value="Acyl-CoA N-acyltransferases (Nat)"/>
    <property type="match status" value="1"/>
</dbReference>
<sequence length="182" mass="21095">MVLYTERLILRPWQLTDAEDLYHYAKDKRIGPIAGWLPHQSVEESTEIIKTIFMRDNVFAVALKENNRAIGLIGLSIGKQSNFPIGDNDAELSYWIGVPFWGQGLIPEAIQEIMRHGFKNIKLDNLWCGYFQGNQQSKIAQEKCGFKYHSTLKPQFIELIGETKTEEISRISYNEWINFIKK</sequence>
<keyword evidence="1" id="KW-0808">Transferase</keyword>
<dbReference type="RefSeq" id="WP_115164313.1">
    <property type="nucleotide sequence ID" value="NZ_UGUA01000002.1"/>
</dbReference>
<accession>A0A379G3P9</accession>
<dbReference type="InterPro" id="IPR000182">
    <property type="entry name" value="GNAT_dom"/>
</dbReference>
<evidence type="ECO:0000313" key="6">
    <source>
        <dbReference type="Proteomes" id="UP000255129"/>
    </source>
</evidence>
<evidence type="ECO:0000256" key="2">
    <source>
        <dbReference type="ARBA" id="ARBA00023315"/>
    </source>
</evidence>
<dbReference type="PANTHER" id="PTHR43792:SF8">
    <property type="entry name" value="[RIBOSOMAL PROTEIN US5]-ALANINE N-ACETYLTRANSFERASE"/>
    <property type="match status" value="1"/>
</dbReference>
<dbReference type="Pfam" id="PF13302">
    <property type="entry name" value="Acetyltransf_3"/>
    <property type="match status" value="1"/>
</dbReference>
<gene>
    <name evidence="5" type="ORF">NCTC12026_01964</name>
</gene>
<name>A0A379G3P9_9GAMM</name>
<evidence type="ECO:0000256" key="3">
    <source>
        <dbReference type="ARBA" id="ARBA00038502"/>
    </source>
</evidence>
<dbReference type="Gene3D" id="3.40.630.30">
    <property type="match status" value="1"/>
</dbReference>
<organism evidence="5 6">
    <name type="scientific">Providencia rustigianii</name>
    <dbReference type="NCBI Taxonomy" id="158850"/>
    <lineage>
        <taxon>Bacteria</taxon>
        <taxon>Pseudomonadati</taxon>
        <taxon>Pseudomonadota</taxon>
        <taxon>Gammaproteobacteria</taxon>
        <taxon>Enterobacterales</taxon>
        <taxon>Morganellaceae</taxon>
        <taxon>Providencia</taxon>
    </lineage>
</organism>
<dbReference type="Proteomes" id="UP000255129">
    <property type="component" value="Unassembled WGS sequence"/>
</dbReference>
<dbReference type="GO" id="GO:0005737">
    <property type="term" value="C:cytoplasm"/>
    <property type="evidence" value="ECO:0007669"/>
    <property type="project" value="TreeGrafter"/>
</dbReference>
<protein>
    <recommendedName>
        <fullName evidence="4">N-acetyltransferase domain-containing protein</fullName>
    </recommendedName>
</protein>
<comment type="similarity">
    <text evidence="3">Belongs to the acetyltransferase family. RimJ subfamily.</text>
</comment>
<proteinExistence type="inferred from homology"/>
<dbReference type="OrthoDB" id="9804153at2"/>
<dbReference type="AlphaFoldDB" id="A0A379G3P9"/>
<dbReference type="PANTHER" id="PTHR43792">
    <property type="entry name" value="GNAT FAMILY, PUTATIVE (AFU_ORTHOLOGUE AFUA_3G00765)-RELATED-RELATED"/>
    <property type="match status" value="1"/>
</dbReference>
<dbReference type="InterPro" id="IPR051531">
    <property type="entry name" value="N-acetyltransferase"/>
</dbReference>
<reference evidence="5 6" key="1">
    <citation type="submission" date="2018-06" db="EMBL/GenBank/DDBJ databases">
        <authorList>
            <consortium name="Pathogen Informatics"/>
            <person name="Doyle S."/>
        </authorList>
    </citation>
    <scope>NUCLEOTIDE SEQUENCE [LARGE SCALE GENOMIC DNA]</scope>
    <source>
        <strain evidence="5 6">NCTC12026</strain>
    </source>
</reference>
<evidence type="ECO:0000313" key="5">
    <source>
        <dbReference type="EMBL" id="SUC35567.1"/>
    </source>
</evidence>
<dbReference type="EMBL" id="UGUA01000002">
    <property type="protein sequence ID" value="SUC35567.1"/>
    <property type="molecule type" value="Genomic_DNA"/>
</dbReference>
<evidence type="ECO:0000259" key="4">
    <source>
        <dbReference type="PROSITE" id="PS51186"/>
    </source>
</evidence>